<organism evidence="1 2">
    <name type="scientific">Orbilia ellipsospora</name>
    <dbReference type="NCBI Taxonomy" id="2528407"/>
    <lineage>
        <taxon>Eukaryota</taxon>
        <taxon>Fungi</taxon>
        <taxon>Dikarya</taxon>
        <taxon>Ascomycota</taxon>
        <taxon>Pezizomycotina</taxon>
        <taxon>Orbiliomycetes</taxon>
        <taxon>Orbiliales</taxon>
        <taxon>Orbiliaceae</taxon>
        <taxon>Orbilia</taxon>
    </lineage>
</organism>
<accession>A0AAV9XS77</accession>
<proteinExistence type="predicted"/>
<keyword evidence="2" id="KW-1185">Reference proteome</keyword>
<dbReference type="Proteomes" id="UP001365542">
    <property type="component" value="Unassembled WGS sequence"/>
</dbReference>
<protein>
    <submittedName>
        <fullName evidence="1">Uncharacterized protein</fullName>
    </submittedName>
</protein>
<evidence type="ECO:0000313" key="2">
    <source>
        <dbReference type="Proteomes" id="UP001365542"/>
    </source>
</evidence>
<gene>
    <name evidence="1" type="ORF">TWF694_001515</name>
</gene>
<sequence>MNAKTSPATEASLVVPGLPTPSHPEGGFFTLKSPPVTINGTKDQVLDVLLRVEAYHSWSTFLCDAGNIVHPENINGGENSHGEIDPSLVTVGSKFDVTFRLFPNFPSMTTKSTETIVSIEKSEEKYVVTWKSSDVAAERVHIISDPEEGYGTCTYETYETFQTSMKTYIMKWFLESVLTTGFGEWSAEVKRATEGRMSIGHSEDPSRTWGHR</sequence>
<name>A0AAV9XS77_9PEZI</name>
<dbReference type="SUPFAM" id="SSF55961">
    <property type="entry name" value="Bet v1-like"/>
    <property type="match status" value="1"/>
</dbReference>
<dbReference type="EMBL" id="JAVHJO010000001">
    <property type="protein sequence ID" value="KAK6544834.1"/>
    <property type="molecule type" value="Genomic_DNA"/>
</dbReference>
<reference evidence="1 2" key="1">
    <citation type="submission" date="2019-10" db="EMBL/GenBank/DDBJ databases">
        <authorList>
            <person name="Palmer J.M."/>
        </authorList>
    </citation>
    <scope>NUCLEOTIDE SEQUENCE [LARGE SCALE GENOMIC DNA]</scope>
    <source>
        <strain evidence="1 2">TWF694</strain>
    </source>
</reference>
<dbReference type="AlphaFoldDB" id="A0AAV9XS77"/>
<evidence type="ECO:0000313" key="1">
    <source>
        <dbReference type="EMBL" id="KAK6544834.1"/>
    </source>
</evidence>
<comment type="caution">
    <text evidence="1">The sequence shown here is derived from an EMBL/GenBank/DDBJ whole genome shotgun (WGS) entry which is preliminary data.</text>
</comment>